<evidence type="ECO:0000256" key="1">
    <source>
        <dbReference type="ARBA" id="ARBA00023015"/>
    </source>
</evidence>
<name>A0ABX3P589_9BACT</name>
<organism evidence="5 6">
    <name type="scientific">Niastella koreensis</name>
    <dbReference type="NCBI Taxonomy" id="354356"/>
    <lineage>
        <taxon>Bacteria</taxon>
        <taxon>Pseudomonadati</taxon>
        <taxon>Bacteroidota</taxon>
        <taxon>Chitinophagia</taxon>
        <taxon>Chitinophagales</taxon>
        <taxon>Chitinophagaceae</taxon>
        <taxon>Niastella</taxon>
    </lineage>
</organism>
<evidence type="ECO:0000256" key="2">
    <source>
        <dbReference type="ARBA" id="ARBA00023125"/>
    </source>
</evidence>
<keyword evidence="3" id="KW-0804">Transcription</keyword>
<dbReference type="Pfam" id="PF01381">
    <property type="entry name" value="HTH_3"/>
    <property type="match status" value="1"/>
</dbReference>
<accession>A0ABX3P589</accession>
<dbReference type="PANTHER" id="PTHR46797:SF23">
    <property type="entry name" value="HTH-TYPE TRANSCRIPTIONAL REGULATOR SUTR"/>
    <property type="match status" value="1"/>
</dbReference>
<evidence type="ECO:0000259" key="4">
    <source>
        <dbReference type="PROSITE" id="PS50943"/>
    </source>
</evidence>
<dbReference type="SUPFAM" id="SSF47413">
    <property type="entry name" value="lambda repressor-like DNA-binding domains"/>
    <property type="match status" value="1"/>
</dbReference>
<dbReference type="EMBL" id="LWBO01000001">
    <property type="protein sequence ID" value="OQP55328.1"/>
    <property type="molecule type" value="Genomic_DNA"/>
</dbReference>
<evidence type="ECO:0000313" key="5">
    <source>
        <dbReference type="EMBL" id="OQP55328.1"/>
    </source>
</evidence>
<dbReference type="InterPro" id="IPR010982">
    <property type="entry name" value="Lambda_DNA-bd_dom_sf"/>
</dbReference>
<reference evidence="5 6" key="1">
    <citation type="submission" date="2016-04" db="EMBL/GenBank/DDBJ databases">
        <authorList>
            <person name="Chen L."/>
            <person name="Zhuang W."/>
            <person name="Wang G."/>
        </authorList>
    </citation>
    <scope>NUCLEOTIDE SEQUENCE [LARGE SCALE GENOMIC DNA]</scope>
    <source>
        <strain evidence="6">GR20</strain>
    </source>
</reference>
<dbReference type="Gene3D" id="1.10.260.40">
    <property type="entry name" value="lambda repressor-like DNA-binding domains"/>
    <property type="match status" value="1"/>
</dbReference>
<dbReference type="SMART" id="SM00530">
    <property type="entry name" value="HTH_XRE"/>
    <property type="match status" value="1"/>
</dbReference>
<evidence type="ECO:0000313" key="6">
    <source>
        <dbReference type="Proteomes" id="UP000192277"/>
    </source>
</evidence>
<dbReference type="InterPro" id="IPR001387">
    <property type="entry name" value="Cro/C1-type_HTH"/>
</dbReference>
<proteinExistence type="predicted"/>
<keyword evidence="6" id="KW-1185">Reference proteome</keyword>
<dbReference type="PANTHER" id="PTHR46797">
    <property type="entry name" value="HTH-TYPE TRANSCRIPTIONAL REGULATOR"/>
    <property type="match status" value="1"/>
</dbReference>
<keyword evidence="1" id="KW-0805">Transcription regulation</keyword>
<gene>
    <name evidence="5" type="ORF">A4D02_03190</name>
</gene>
<dbReference type="Proteomes" id="UP000192277">
    <property type="component" value="Unassembled WGS sequence"/>
</dbReference>
<protein>
    <recommendedName>
        <fullName evidence="4">HTH cro/C1-type domain-containing protein</fullName>
    </recommendedName>
</protein>
<dbReference type="CDD" id="cd00093">
    <property type="entry name" value="HTH_XRE"/>
    <property type="match status" value="1"/>
</dbReference>
<dbReference type="PROSITE" id="PS50943">
    <property type="entry name" value="HTH_CROC1"/>
    <property type="match status" value="1"/>
</dbReference>
<feature type="domain" description="HTH cro/C1-type" evidence="4">
    <location>
        <begin position="15"/>
        <end position="69"/>
    </location>
</feature>
<sequence length="73" mass="8214">MAANHQILKAFGANLRHFRNEKGLSQRDLYALCNIDNAEISRMENGEVNVTLNTLAQLAEALDIPAYMLLKQQ</sequence>
<comment type="caution">
    <text evidence="5">The sequence shown here is derived from an EMBL/GenBank/DDBJ whole genome shotgun (WGS) entry which is preliminary data.</text>
</comment>
<dbReference type="InterPro" id="IPR050807">
    <property type="entry name" value="TransReg_Diox_bact_type"/>
</dbReference>
<keyword evidence="2" id="KW-0238">DNA-binding</keyword>
<evidence type="ECO:0000256" key="3">
    <source>
        <dbReference type="ARBA" id="ARBA00023163"/>
    </source>
</evidence>